<dbReference type="EMBL" id="PNBA02000014">
    <property type="protein sequence ID" value="KAG6400614.1"/>
    <property type="molecule type" value="Genomic_DNA"/>
</dbReference>
<protein>
    <submittedName>
        <fullName evidence="1">Uncharacterized protein</fullName>
    </submittedName>
</protein>
<evidence type="ECO:0000313" key="2">
    <source>
        <dbReference type="Proteomes" id="UP000298416"/>
    </source>
</evidence>
<comment type="caution">
    <text evidence="1">The sequence shown here is derived from an EMBL/GenBank/DDBJ whole genome shotgun (WGS) entry which is preliminary data.</text>
</comment>
<keyword evidence="2" id="KW-1185">Reference proteome</keyword>
<gene>
    <name evidence="1" type="ORF">SASPL_137455</name>
</gene>
<dbReference type="AlphaFoldDB" id="A0A8X8WUW4"/>
<evidence type="ECO:0000313" key="1">
    <source>
        <dbReference type="EMBL" id="KAG6400614.1"/>
    </source>
</evidence>
<accession>A0A8X8WUW4</accession>
<sequence>MEDGDLEPENRISGGFWKLDFDAGSLSGRKDRPNVFTYGDGLISIVFEINEPYPDVVARLGFAAHEAENVGGGASAPDVLDLDVADLNQGGPTQVTLVPRAVLLIKHNGVSSINHGEVEEVEVGDCECGRGRGPCLDPDPVLGAGEGAPLHGYPFDVLLLRVLPQTADADPVSGPALHVPDEDVVEVVPHGDAVVSRLDDGVEDPDVVASGDVDAVSVKAVTWGGDSEALEGDVATGDAVDMEVLAVLGGDVLDDGVVDEVQAQVDGELHAVLVCVAVIHLPGLLALPVEHATPRDGQVVHVVDGHPFLAFHGELGRVPVGLQGASHRKVDWGLVGPFHVGLAQCPMAFWDQDLAWRC</sequence>
<reference evidence="1" key="2">
    <citation type="submission" date="2020-08" db="EMBL/GenBank/DDBJ databases">
        <title>Plant Genome Project.</title>
        <authorList>
            <person name="Zhang R.-G."/>
        </authorList>
    </citation>
    <scope>NUCLEOTIDE SEQUENCE</scope>
    <source>
        <strain evidence="1">Huo1</strain>
        <tissue evidence="1">Leaf</tissue>
    </source>
</reference>
<reference evidence="1" key="1">
    <citation type="submission" date="2018-01" db="EMBL/GenBank/DDBJ databases">
        <authorList>
            <person name="Mao J.F."/>
        </authorList>
    </citation>
    <scope>NUCLEOTIDE SEQUENCE</scope>
    <source>
        <strain evidence="1">Huo1</strain>
        <tissue evidence="1">Leaf</tissue>
    </source>
</reference>
<dbReference type="Proteomes" id="UP000298416">
    <property type="component" value="Unassembled WGS sequence"/>
</dbReference>
<proteinExistence type="predicted"/>
<name>A0A8X8WUW4_SALSN</name>
<organism evidence="1">
    <name type="scientific">Salvia splendens</name>
    <name type="common">Scarlet sage</name>
    <dbReference type="NCBI Taxonomy" id="180675"/>
    <lineage>
        <taxon>Eukaryota</taxon>
        <taxon>Viridiplantae</taxon>
        <taxon>Streptophyta</taxon>
        <taxon>Embryophyta</taxon>
        <taxon>Tracheophyta</taxon>
        <taxon>Spermatophyta</taxon>
        <taxon>Magnoliopsida</taxon>
        <taxon>eudicotyledons</taxon>
        <taxon>Gunneridae</taxon>
        <taxon>Pentapetalae</taxon>
        <taxon>asterids</taxon>
        <taxon>lamiids</taxon>
        <taxon>Lamiales</taxon>
        <taxon>Lamiaceae</taxon>
        <taxon>Nepetoideae</taxon>
        <taxon>Mentheae</taxon>
        <taxon>Salviinae</taxon>
        <taxon>Salvia</taxon>
        <taxon>Salvia subgen. Calosphace</taxon>
        <taxon>core Calosphace</taxon>
    </lineage>
</organism>